<organism evidence="1 2">
    <name type="scientific">Eumeta variegata</name>
    <name type="common">Bagworm moth</name>
    <name type="synonym">Eumeta japonica</name>
    <dbReference type="NCBI Taxonomy" id="151549"/>
    <lineage>
        <taxon>Eukaryota</taxon>
        <taxon>Metazoa</taxon>
        <taxon>Ecdysozoa</taxon>
        <taxon>Arthropoda</taxon>
        <taxon>Hexapoda</taxon>
        <taxon>Insecta</taxon>
        <taxon>Pterygota</taxon>
        <taxon>Neoptera</taxon>
        <taxon>Endopterygota</taxon>
        <taxon>Lepidoptera</taxon>
        <taxon>Glossata</taxon>
        <taxon>Ditrysia</taxon>
        <taxon>Tineoidea</taxon>
        <taxon>Psychidae</taxon>
        <taxon>Oiketicinae</taxon>
        <taxon>Eumeta</taxon>
    </lineage>
</organism>
<keyword evidence="2" id="KW-1185">Reference proteome</keyword>
<gene>
    <name evidence="1" type="ORF">EVAR_31853_1</name>
</gene>
<protein>
    <submittedName>
        <fullName evidence="1">Uncharacterized protein</fullName>
    </submittedName>
</protein>
<evidence type="ECO:0000313" key="1">
    <source>
        <dbReference type="EMBL" id="GBP83053.1"/>
    </source>
</evidence>
<dbReference type="AlphaFoldDB" id="A0A4C1Z7D7"/>
<dbReference type="EMBL" id="BGZK01001602">
    <property type="protein sequence ID" value="GBP83053.1"/>
    <property type="molecule type" value="Genomic_DNA"/>
</dbReference>
<comment type="caution">
    <text evidence="1">The sequence shown here is derived from an EMBL/GenBank/DDBJ whole genome shotgun (WGS) entry which is preliminary data.</text>
</comment>
<accession>A0A4C1Z7D7</accession>
<proteinExistence type="predicted"/>
<reference evidence="1 2" key="1">
    <citation type="journal article" date="2019" name="Commun. Biol.">
        <title>The bagworm genome reveals a unique fibroin gene that provides high tensile strength.</title>
        <authorList>
            <person name="Kono N."/>
            <person name="Nakamura H."/>
            <person name="Ohtoshi R."/>
            <person name="Tomita M."/>
            <person name="Numata K."/>
            <person name="Arakawa K."/>
        </authorList>
    </citation>
    <scope>NUCLEOTIDE SEQUENCE [LARGE SCALE GENOMIC DNA]</scope>
</reference>
<sequence>MGRRTWMGLLRILSIRGCLLKFGPVAALGVGDVGDRRRPRSCGGLAKSLTMLNFKAVVIRIYLFSYAPRKADVADAYIWSSAATDSDHPNACADYRSGCTGVGFIYYELYGVLANVNFVLVGPG</sequence>
<dbReference type="Proteomes" id="UP000299102">
    <property type="component" value="Unassembled WGS sequence"/>
</dbReference>
<evidence type="ECO:0000313" key="2">
    <source>
        <dbReference type="Proteomes" id="UP000299102"/>
    </source>
</evidence>
<name>A0A4C1Z7D7_EUMVA</name>